<evidence type="ECO:0000313" key="2">
    <source>
        <dbReference type="EMBL" id="KAK3876555.1"/>
    </source>
</evidence>
<dbReference type="EMBL" id="JAWQEG010001805">
    <property type="protein sequence ID" value="KAK3876555.1"/>
    <property type="molecule type" value="Genomic_DNA"/>
</dbReference>
<comment type="caution">
    <text evidence="2">The sequence shown here is derived from an EMBL/GenBank/DDBJ whole genome shotgun (WGS) entry which is preliminary data.</text>
</comment>
<gene>
    <name evidence="2" type="ORF">Pcinc_018668</name>
</gene>
<organism evidence="2 3">
    <name type="scientific">Petrolisthes cinctipes</name>
    <name type="common">Flat porcelain crab</name>
    <dbReference type="NCBI Taxonomy" id="88211"/>
    <lineage>
        <taxon>Eukaryota</taxon>
        <taxon>Metazoa</taxon>
        <taxon>Ecdysozoa</taxon>
        <taxon>Arthropoda</taxon>
        <taxon>Crustacea</taxon>
        <taxon>Multicrustacea</taxon>
        <taxon>Malacostraca</taxon>
        <taxon>Eumalacostraca</taxon>
        <taxon>Eucarida</taxon>
        <taxon>Decapoda</taxon>
        <taxon>Pleocyemata</taxon>
        <taxon>Anomura</taxon>
        <taxon>Galatheoidea</taxon>
        <taxon>Porcellanidae</taxon>
        <taxon>Petrolisthes</taxon>
    </lineage>
</organism>
<proteinExistence type="predicted"/>
<dbReference type="Proteomes" id="UP001286313">
    <property type="component" value="Unassembled WGS sequence"/>
</dbReference>
<reference evidence="2" key="1">
    <citation type="submission" date="2023-10" db="EMBL/GenBank/DDBJ databases">
        <title>Genome assemblies of two species of porcelain crab, Petrolisthes cinctipes and Petrolisthes manimaculis (Anomura: Porcellanidae).</title>
        <authorList>
            <person name="Angst P."/>
        </authorList>
    </citation>
    <scope>NUCLEOTIDE SEQUENCE</scope>
    <source>
        <strain evidence="2">PB745_01</strain>
        <tissue evidence="2">Gill</tissue>
    </source>
</reference>
<evidence type="ECO:0000313" key="3">
    <source>
        <dbReference type="Proteomes" id="UP001286313"/>
    </source>
</evidence>
<protein>
    <submittedName>
        <fullName evidence="2">Uncharacterized protein</fullName>
    </submittedName>
</protein>
<feature type="region of interest" description="Disordered" evidence="1">
    <location>
        <begin position="31"/>
        <end position="69"/>
    </location>
</feature>
<dbReference type="AlphaFoldDB" id="A0AAE1FLR3"/>
<sequence>MAASVYTLASFPHLSLTGKIWGYVNVTPLPSSFPPATRTKPPTAPSVTSGHHLATTDGAGKSRDEYQRRNGVGAGLVRYSHQSFRCPHDFTRLPVGIARVTLTNQDSRMK</sequence>
<keyword evidence="3" id="KW-1185">Reference proteome</keyword>
<evidence type="ECO:0000256" key="1">
    <source>
        <dbReference type="SAM" id="MobiDB-lite"/>
    </source>
</evidence>
<accession>A0AAE1FLR3</accession>
<name>A0AAE1FLR3_PETCI</name>